<feature type="chain" id="PRO_5028921139" evidence="2">
    <location>
        <begin position="21"/>
        <end position="208"/>
    </location>
</feature>
<dbReference type="EMBL" id="WVUD01000025">
    <property type="protein sequence ID" value="MYL84148.1"/>
    <property type="molecule type" value="Genomic_DNA"/>
</dbReference>
<evidence type="ECO:0000256" key="1">
    <source>
        <dbReference type="SAM" id="MobiDB-lite"/>
    </source>
</evidence>
<feature type="compositionally biased region" description="Low complexity" evidence="1">
    <location>
        <begin position="142"/>
        <end position="151"/>
    </location>
</feature>
<keyword evidence="4" id="KW-1185">Reference proteome</keyword>
<keyword evidence="2" id="KW-0732">Signal</keyword>
<evidence type="ECO:0000313" key="3">
    <source>
        <dbReference type="EMBL" id="MYL84148.1"/>
    </source>
</evidence>
<sequence>MTRPKLALGALALGLTGLLAACGPGNTLAVGKGSEDFRLKTVEANLQKVQEDIKTLANHQQQNDGRLVEVHKKLAELVSTLEAQGVKVPAGASKGSALGVGFANPEAAVAPAAPAATPAAPAVAAPSPGDNREAGPTPPAAAPTGRVTGPAPGMPGGLPPAPMPHGAARLSQPPAAEPRSRQPMGRVGPAESPVPATPEAVIAADRKE</sequence>
<evidence type="ECO:0000313" key="4">
    <source>
        <dbReference type="Proteomes" id="UP000482487"/>
    </source>
</evidence>
<gene>
    <name evidence="3" type="ORF">GTA51_13525</name>
</gene>
<proteinExistence type="predicted"/>
<name>A0A7C9MJT3_9BACT</name>
<evidence type="ECO:0000256" key="2">
    <source>
        <dbReference type="SAM" id="SignalP"/>
    </source>
</evidence>
<feature type="signal peptide" evidence="2">
    <location>
        <begin position="1"/>
        <end position="20"/>
    </location>
</feature>
<dbReference type="AlphaFoldDB" id="A0A7C9MJT3"/>
<reference evidence="3 4" key="1">
    <citation type="submission" date="2020-01" db="EMBL/GenBank/DDBJ databases">
        <title>Genome sequence of Desulfovibrio aerotolerans DSM 16695(T).</title>
        <authorList>
            <person name="Karnachuk O."/>
            <person name="Avakyan M."/>
            <person name="Mardanov A."/>
            <person name="Kadnikov V."/>
            <person name="Ravin N."/>
        </authorList>
    </citation>
    <scope>NUCLEOTIDE SEQUENCE [LARGE SCALE GENOMIC DNA]</scope>
    <source>
        <strain evidence="3 4">DSM 16695</strain>
    </source>
</reference>
<feature type="non-terminal residue" evidence="3">
    <location>
        <position position="208"/>
    </location>
</feature>
<comment type="caution">
    <text evidence="3">The sequence shown here is derived from an EMBL/GenBank/DDBJ whole genome shotgun (WGS) entry which is preliminary data.</text>
</comment>
<feature type="compositionally biased region" description="Low complexity" evidence="1">
    <location>
        <begin position="119"/>
        <end position="128"/>
    </location>
</feature>
<feature type="region of interest" description="Disordered" evidence="1">
    <location>
        <begin position="119"/>
        <end position="208"/>
    </location>
</feature>
<dbReference type="Proteomes" id="UP000482487">
    <property type="component" value="Unassembled WGS sequence"/>
</dbReference>
<dbReference type="PROSITE" id="PS51257">
    <property type="entry name" value="PROKAR_LIPOPROTEIN"/>
    <property type="match status" value="1"/>
</dbReference>
<organism evidence="3 4">
    <name type="scientific">Solidesulfovibrio aerotolerans</name>
    <dbReference type="NCBI Taxonomy" id="295255"/>
    <lineage>
        <taxon>Bacteria</taxon>
        <taxon>Pseudomonadati</taxon>
        <taxon>Thermodesulfobacteriota</taxon>
        <taxon>Desulfovibrionia</taxon>
        <taxon>Desulfovibrionales</taxon>
        <taxon>Desulfovibrionaceae</taxon>
        <taxon>Solidesulfovibrio</taxon>
    </lineage>
</organism>
<accession>A0A7C9MJT3</accession>
<protein>
    <submittedName>
        <fullName evidence="3">Tol-pal system protein YbgF</fullName>
    </submittedName>
</protein>